<gene>
    <name evidence="1" type="ORF">CesoFtcFv8_002796</name>
</gene>
<dbReference type="EMBL" id="JAULUE010002047">
    <property type="protein sequence ID" value="KAK5912971.1"/>
    <property type="molecule type" value="Genomic_DNA"/>
</dbReference>
<keyword evidence="2" id="KW-1185">Reference proteome</keyword>
<reference evidence="1 2" key="1">
    <citation type="journal article" date="2023" name="Mol. Biol. Evol.">
        <title>Genomics of Secondarily Temperate Adaptation in the Only Non-Antarctic Icefish.</title>
        <authorList>
            <person name="Rivera-Colon A.G."/>
            <person name="Rayamajhi N."/>
            <person name="Minhas B.F."/>
            <person name="Madrigal G."/>
            <person name="Bilyk K.T."/>
            <person name="Yoon V."/>
            <person name="Hune M."/>
            <person name="Gregory S."/>
            <person name="Cheng C.H.C."/>
            <person name="Catchen J.M."/>
        </authorList>
    </citation>
    <scope>NUCLEOTIDE SEQUENCE [LARGE SCALE GENOMIC DNA]</scope>
    <source>
        <strain evidence="1">JC2023a</strain>
    </source>
</reference>
<evidence type="ECO:0000313" key="2">
    <source>
        <dbReference type="Proteomes" id="UP001335648"/>
    </source>
</evidence>
<comment type="caution">
    <text evidence="1">The sequence shown here is derived from an EMBL/GenBank/DDBJ whole genome shotgun (WGS) entry which is preliminary data.</text>
</comment>
<evidence type="ECO:0000313" key="1">
    <source>
        <dbReference type="EMBL" id="KAK5912971.1"/>
    </source>
</evidence>
<organism evidence="1 2">
    <name type="scientific">Champsocephalus esox</name>
    <name type="common">pike icefish</name>
    <dbReference type="NCBI Taxonomy" id="159716"/>
    <lineage>
        <taxon>Eukaryota</taxon>
        <taxon>Metazoa</taxon>
        <taxon>Chordata</taxon>
        <taxon>Craniata</taxon>
        <taxon>Vertebrata</taxon>
        <taxon>Euteleostomi</taxon>
        <taxon>Actinopterygii</taxon>
        <taxon>Neopterygii</taxon>
        <taxon>Teleostei</taxon>
        <taxon>Neoteleostei</taxon>
        <taxon>Acanthomorphata</taxon>
        <taxon>Eupercaria</taxon>
        <taxon>Perciformes</taxon>
        <taxon>Notothenioidei</taxon>
        <taxon>Channichthyidae</taxon>
        <taxon>Champsocephalus</taxon>
    </lineage>
</organism>
<proteinExistence type="predicted"/>
<sequence length="75" mass="7868">MRDCVGDLGSALDLISQPVSKRTGGSQGRGGAVGIMMGDIMEPLTECCRSILHVLEMNYLDASSASCSIDPSYSL</sequence>
<dbReference type="AlphaFoldDB" id="A0AAN8CYJ6"/>
<dbReference type="Proteomes" id="UP001335648">
    <property type="component" value="Unassembled WGS sequence"/>
</dbReference>
<name>A0AAN8CYJ6_9TELE</name>
<accession>A0AAN8CYJ6</accession>
<protein>
    <submittedName>
        <fullName evidence="1">Uncharacterized protein</fullName>
    </submittedName>
</protein>